<proteinExistence type="predicted"/>
<name>M2Z2R0_PSEFD</name>
<evidence type="ECO:0000256" key="3">
    <source>
        <dbReference type="ARBA" id="ARBA00022833"/>
    </source>
</evidence>
<dbReference type="GO" id="GO:0008270">
    <property type="term" value="F:zinc ion binding"/>
    <property type="evidence" value="ECO:0007669"/>
    <property type="project" value="UniProtKB-KW"/>
</dbReference>
<dbReference type="VEuPathDB" id="FungiDB:MYCFIDRAFT_195277"/>
<gene>
    <name evidence="6" type="ORF">MYCFIDRAFT_195277</name>
</gene>
<keyword evidence="7" id="KW-1185">Reference proteome</keyword>
<dbReference type="eggNOG" id="ENOG502SYNC">
    <property type="taxonomic scope" value="Eukaryota"/>
</dbReference>
<dbReference type="PROSITE" id="PS01360">
    <property type="entry name" value="ZF_MYND_1"/>
    <property type="match status" value="1"/>
</dbReference>
<dbReference type="Pfam" id="PF01753">
    <property type="entry name" value="zf-MYND"/>
    <property type="match status" value="1"/>
</dbReference>
<reference evidence="6 7" key="1">
    <citation type="journal article" date="2012" name="PLoS Pathog.">
        <title>Diverse lifestyles and strategies of plant pathogenesis encoded in the genomes of eighteen Dothideomycetes fungi.</title>
        <authorList>
            <person name="Ohm R.A."/>
            <person name="Feau N."/>
            <person name="Henrissat B."/>
            <person name="Schoch C.L."/>
            <person name="Horwitz B.A."/>
            <person name="Barry K.W."/>
            <person name="Condon B.J."/>
            <person name="Copeland A.C."/>
            <person name="Dhillon B."/>
            <person name="Glaser F."/>
            <person name="Hesse C.N."/>
            <person name="Kosti I."/>
            <person name="LaButti K."/>
            <person name="Lindquist E.A."/>
            <person name="Lucas S."/>
            <person name="Salamov A.A."/>
            <person name="Bradshaw R.E."/>
            <person name="Ciuffetti L."/>
            <person name="Hamelin R.C."/>
            <person name="Kema G.H.J."/>
            <person name="Lawrence C."/>
            <person name="Scott J.A."/>
            <person name="Spatafora J.W."/>
            <person name="Turgeon B.G."/>
            <person name="de Wit P.J.G.M."/>
            <person name="Zhong S."/>
            <person name="Goodwin S.B."/>
            <person name="Grigoriev I.V."/>
        </authorList>
    </citation>
    <scope>NUCLEOTIDE SEQUENCE [LARGE SCALE GENOMIC DNA]</scope>
    <source>
        <strain evidence="6 7">CIRAD86</strain>
    </source>
</reference>
<dbReference type="SUPFAM" id="SSF144232">
    <property type="entry name" value="HIT/MYND zinc finger-like"/>
    <property type="match status" value="1"/>
</dbReference>
<dbReference type="PROSITE" id="PS50865">
    <property type="entry name" value="ZF_MYND_2"/>
    <property type="match status" value="1"/>
</dbReference>
<keyword evidence="1" id="KW-0479">Metal-binding</keyword>
<organism evidence="6 7">
    <name type="scientific">Pseudocercospora fijiensis (strain CIRAD86)</name>
    <name type="common">Black leaf streak disease fungus</name>
    <name type="synonym">Mycosphaerella fijiensis</name>
    <dbReference type="NCBI Taxonomy" id="383855"/>
    <lineage>
        <taxon>Eukaryota</taxon>
        <taxon>Fungi</taxon>
        <taxon>Dikarya</taxon>
        <taxon>Ascomycota</taxon>
        <taxon>Pezizomycotina</taxon>
        <taxon>Dothideomycetes</taxon>
        <taxon>Dothideomycetidae</taxon>
        <taxon>Mycosphaerellales</taxon>
        <taxon>Mycosphaerellaceae</taxon>
        <taxon>Pseudocercospora</taxon>
    </lineage>
</organism>
<sequence length="307" mass="34239">MIKREPAVLKKDESEIAINYSMFQKLCSHPEKVRAYLDSSGALSKRFTALRKEARTSKLEWTRDPYGPGYIMCMLGACAMTLGARLSVLDLEGMRKYYKNCGLMRDAVNGSPWDFGSIGRDENMARGGAAKEDLIYPGCGMTNIWAPDHGRQQDELKFTRSHVMKAIAVNKPNADDLAQTLASLFFDPYASPVTTISATKADSRPQDFIDLAREMLEGYKKVNSKPPKSNKDECAVCEAGEYKDGKPLMTCSKCKRSFYCSKECQKKDWKKHKISCSLFGPTEGNSHTTLNGIASLEAFKSLNSDKK</sequence>
<evidence type="ECO:0000259" key="5">
    <source>
        <dbReference type="PROSITE" id="PS50865"/>
    </source>
</evidence>
<evidence type="ECO:0000256" key="2">
    <source>
        <dbReference type="ARBA" id="ARBA00022771"/>
    </source>
</evidence>
<dbReference type="GeneID" id="19335464"/>
<protein>
    <recommendedName>
        <fullName evidence="5">MYND-type domain-containing protein</fullName>
    </recommendedName>
</protein>
<dbReference type="KEGG" id="pfj:MYCFIDRAFT_195277"/>
<evidence type="ECO:0000313" key="6">
    <source>
        <dbReference type="EMBL" id="EME84140.1"/>
    </source>
</evidence>
<dbReference type="Gene3D" id="6.10.140.2220">
    <property type="match status" value="1"/>
</dbReference>
<keyword evidence="2 4" id="KW-0863">Zinc-finger</keyword>
<dbReference type="AlphaFoldDB" id="M2Z2R0"/>
<dbReference type="OrthoDB" id="3648505at2759"/>
<dbReference type="HOGENOM" id="CLU_1045816_0_0_1"/>
<dbReference type="RefSeq" id="XP_007924764.1">
    <property type="nucleotide sequence ID" value="XM_007926573.1"/>
</dbReference>
<dbReference type="Proteomes" id="UP000016932">
    <property type="component" value="Unassembled WGS sequence"/>
</dbReference>
<dbReference type="InterPro" id="IPR002893">
    <property type="entry name" value="Znf_MYND"/>
</dbReference>
<evidence type="ECO:0000313" key="7">
    <source>
        <dbReference type="Proteomes" id="UP000016932"/>
    </source>
</evidence>
<dbReference type="EMBL" id="KB446557">
    <property type="protein sequence ID" value="EME84140.1"/>
    <property type="molecule type" value="Genomic_DNA"/>
</dbReference>
<evidence type="ECO:0000256" key="4">
    <source>
        <dbReference type="PROSITE-ProRule" id="PRU00134"/>
    </source>
</evidence>
<feature type="domain" description="MYND-type" evidence="5">
    <location>
        <begin position="234"/>
        <end position="276"/>
    </location>
</feature>
<accession>M2Z2R0</accession>
<keyword evidence="3" id="KW-0862">Zinc</keyword>
<evidence type="ECO:0000256" key="1">
    <source>
        <dbReference type="ARBA" id="ARBA00022723"/>
    </source>
</evidence>